<feature type="transmembrane region" description="Helical" evidence="8">
    <location>
        <begin position="322"/>
        <end position="342"/>
    </location>
</feature>
<dbReference type="SUPFAM" id="SSF103473">
    <property type="entry name" value="MFS general substrate transporter"/>
    <property type="match status" value="1"/>
</dbReference>
<keyword evidence="5 8" id="KW-1133">Transmembrane helix</keyword>
<feature type="compositionally biased region" description="Low complexity" evidence="7">
    <location>
        <begin position="442"/>
        <end position="456"/>
    </location>
</feature>
<evidence type="ECO:0000256" key="5">
    <source>
        <dbReference type="ARBA" id="ARBA00022989"/>
    </source>
</evidence>
<keyword evidence="11" id="KW-1185">Reference proteome</keyword>
<feature type="transmembrane region" description="Helical" evidence="8">
    <location>
        <begin position="263"/>
        <end position="284"/>
    </location>
</feature>
<feature type="compositionally biased region" description="Polar residues" evidence="7">
    <location>
        <begin position="457"/>
        <end position="471"/>
    </location>
</feature>
<dbReference type="EMBL" id="CP108164">
    <property type="protein sequence ID" value="WTQ84657.1"/>
    <property type="molecule type" value="Genomic_DNA"/>
</dbReference>
<dbReference type="InterPro" id="IPR011701">
    <property type="entry name" value="MFS"/>
</dbReference>
<feature type="transmembrane region" description="Helical" evidence="8">
    <location>
        <begin position="390"/>
        <end position="410"/>
    </location>
</feature>
<reference evidence="10 11" key="1">
    <citation type="submission" date="2022-10" db="EMBL/GenBank/DDBJ databases">
        <title>The complete genomes of actinobacterial strains from the NBC collection.</title>
        <authorList>
            <person name="Joergensen T.S."/>
            <person name="Alvarez Arevalo M."/>
            <person name="Sterndorff E.B."/>
            <person name="Faurdal D."/>
            <person name="Vuksanovic O."/>
            <person name="Mourched A.-S."/>
            <person name="Charusanti P."/>
            <person name="Shaw S."/>
            <person name="Blin K."/>
            <person name="Weber T."/>
        </authorList>
    </citation>
    <scope>NUCLEOTIDE SEQUENCE [LARGE SCALE GENOMIC DNA]</scope>
    <source>
        <strain evidence="10 11">NBC_00156</strain>
    </source>
</reference>
<feature type="transmembrane region" description="Helical" evidence="8">
    <location>
        <begin position="175"/>
        <end position="195"/>
    </location>
</feature>
<protein>
    <submittedName>
        <fullName evidence="10">MFS transporter</fullName>
    </submittedName>
</protein>
<feature type="transmembrane region" description="Helical" evidence="8">
    <location>
        <begin position="296"/>
        <end position="316"/>
    </location>
</feature>
<feature type="region of interest" description="Disordered" evidence="7">
    <location>
        <begin position="421"/>
        <end position="471"/>
    </location>
</feature>
<dbReference type="GeneID" id="97285170"/>
<dbReference type="PANTHER" id="PTHR23517:SF2">
    <property type="entry name" value="MULTIDRUG RESISTANCE PROTEIN MDTH"/>
    <property type="match status" value="1"/>
</dbReference>
<dbReference type="InterPro" id="IPR050171">
    <property type="entry name" value="MFS_Transporters"/>
</dbReference>
<feature type="transmembrane region" description="Helical" evidence="8">
    <location>
        <begin position="144"/>
        <end position="169"/>
    </location>
</feature>
<sequence length="471" mass="49214">MSTENKGLPARFGVPPLTEVRRTTAAVLVDTVGVGLMIPISLLYFTLTTDIPVASLGVALTAATLLSLPAGLAGGAMTDRFGPKLAMVTNNLVSAAGYVLYLFTDGLLTAFLAMLLVAVADRMYWACWSSYVHTLSHGRPFERWFAFLESIKAGAMGLGALLATLILAVSTDVGARWLVVLNIATCVVAALLFVLQPMTPATGDVPPAADDEDPELLQAVRGWRTVLAGRTNLLFVVGQLLLSPVMLLPSVALPLLFVERWGMPVFVSTLLFALNTGVAALIQTPLSHAVRFRSRAGVICFSAGLLSASLLVMAVLPERRSVLAWCVVVFVGIVLAVVDALYMPASNALMTESAPDAVRGRTVAVFQTAAAVGMAVFPACFSFVFELSSVLTWVLLAVVIAAGGLCFAAASARLPHAVRFPESRTPDPAAPPTDPAAPPAGPAREAAPPAAGTTEPGSPQTQVPGKWAGSQ</sequence>
<dbReference type="InterPro" id="IPR020846">
    <property type="entry name" value="MFS_dom"/>
</dbReference>
<evidence type="ECO:0000313" key="11">
    <source>
        <dbReference type="Proteomes" id="UP001622557"/>
    </source>
</evidence>
<evidence type="ECO:0000256" key="7">
    <source>
        <dbReference type="SAM" id="MobiDB-lite"/>
    </source>
</evidence>
<evidence type="ECO:0000256" key="2">
    <source>
        <dbReference type="ARBA" id="ARBA00022448"/>
    </source>
</evidence>
<dbReference type="PANTHER" id="PTHR23517">
    <property type="entry name" value="RESISTANCE PROTEIN MDTM, PUTATIVE-RELATED-RELATED"/>
    <property type="match status" value="1"/>
</dbReference>
<evidence type="ECO:0000259" key="9">
    <source>
        <dbReference type="PROSITE" id="PS50850"/>
    </source>
</evidence>
<dbReference type="Pfam" id="PF07690">
    <property type="entry name" value="MFS_1"/>
    <property type="match status" value="1"/>
</dbReference>
<evidence type="ECO:0000313" key="10">
    <source>
        <dbReference type="EMBL" id="WTQ84657.1"/>
    </source>
</evidence>
<feature type="transmembrane region" description="Helical" evidence="8">
    <location>
        <begin position="363"/>
        <end position="384"/>
    </location>
</feature>
<keyword evidence="2" id="KW-0813">Transport</keyword>
<dbReference type="RefSeq" id="WP_391638621.1">
    <property type="nucleotide sequence ID" value="NZ_CP108164.1"/>
</dbReference>
<gene>
    <name evidence="10" type="ORF">OG350_32050</name>
</gene>
<dbReference type="InterPro" id="IPR036259">
    <property type="entry name" value="MFS_trans_sf"/>
</dbReference>
<evidence type="ECO:0000256" key="6">
    <source>
        <dbReference type="ARBA" id="ARBA00023136"/>
    </source>
</evidence>
<evidence type="ECO:0000256" key="1">
    <source>
        <dbReference type="ARBA" id="ARBA00004651"/>
    </source>
</evidence>
<feature type="transmembrane region" description="Helical" evidence="8">
    <location>
        <begin position="53"/>
        <end position="73"/>
    </location>
</feature>
<keyword evidence="4 8" id="KW-0812">Transmembrane</keyword>
<keyword evidence="6 8" id="KW-0472">Membrane</keyword>
<organism evidence="10 11">
    <name type="scientific">Streptomyces achromogenes</name>
    <dbReference type="NCBI Taxonomy" id="67255"/>
    <lineage>
        <taxon>Bacteria</taxon>
        <taxon>Bacillati</taxon>
        <taxon>Actinomycetota</taxon>
        <taxon>Actinomycetes</taxon>
        <taxon>Kitasatosporales</taxon>
        <taxon>Streptomycetaceae</taxon>
        <taxon>Streptomyces</taxon>
    </lineage>
</organism>
<keyword evidence="3" id="KW-1003">Cell membrane</keyword>
<dbReference type="Proteomes" id="UP001622557">
    <property type="component" value="Chromosome"/>
</dbReference>
<evidence type="ECO:0000256" key="8">
    <source>
        <dbReference type="SAM" id="Phobius"/>
    </source>
</evidence>
<comment type="subcellular location">
    <subcellularLocation>
        <location evidence="1">Cell membrane</location>
        <topology evidence="1">Multi-pass membrane protein</topology>
    </subcellularLocation>
</comment>
<dbReference type="Gene3D" id="1.20.1250.20">
    <property type="entry name" value="MFS general substrate transporter like domains"/>
    <property type="match status" value="1"/>
</dbReference>
<feature type="transmembrane region" description="Helical" evidence="8">
    <location>
        <begin position="233"/>
        <end position="257"/>
    </location>
</feature>
<accession>A0ABZ1KXJ8</accession>
<feature type="domain" description="Major facilitator superfamily (MFS) profile" evidence="9">
    <location>
        <begin position="19"/>
        <end position="415"/>
    </location>
</feature>
<proteinExistence type="predicted"/>
<dbReference type="PROSITE" id="PS50850">
    <property type="entry name" value="MFS"/>
    <property type="match status" value="1"/>
</dbReference>
<name>A0ABZ1KXJ8_STRAH</name>
<feature type="compositionally biased region" description="Pro residues" evidence="7">
    <location>
        <begin position="428"/>
        <end position="441"/>
    </location>
</feature>
<evidence type="ECO:0000256" key="4">
    <source>
        <dbReference type="ARBA" id="ARBA00022692"/>
    </source>
</evidence>
<feature type="transmembrane region" description="Helical" evidence="8">
    <location>
        <begin position="25"/>
        <end position="47"/>
    </location>
</feature>
<evidence type="ECO:0000256" key="3">
    <source>
        <dbReference type="ARBA" id="ARBA00022475"/>
    </source>
</evidence>